<feature type="active site" description="Proton donor" evidence="9 10">
    <location>
        <position position="608"/>
    </location>
</feature>
<dbReference type="OMA" id="DTMDGVH"/>
<dbReference type="GO" id="GO:0043419">
    <property type="term" value="P:urea catabolic process"/>
    <property type="evidence" value="ECO:0007669"/>
    <property type="project" value="UniProtKB-UniPathway"/>
</dbReference>
<reference evidence="13" key="1">
    <citation type="journal article" date="2019" name="Nat. Commun.">
        <title>Expansion of phycobilisome linker gene families in mesophilic red algae.</title>
        <authorList>
            <person name="Lee J."/>
            <person name="Kim D."/>
            <person name="Bhattacharya D."/>
            <person name="Yoon H.S."/>
        </authorList>
    </citation>
    <scope>NUCLEOTIDE SEQUENCE [LARGE SCALE GENOMIC DNA]</scope>
    <source>
        <strain evidence="13">CCMP 1328</strain>
    </source>
</reference>
<evidence type="ECO:0000256" key="10">
    <source>
        <dbReference type="PROSITE-ProRule" id="PRU00700"/>
    </source>
</evidence>
<dbReference type="InterPro" id="IPR036463">
    <property type="entry name" value="Urease_gamma_sf"/>
</dbReference>
<keyword evidence="3 6" id="KW-0533">Nickel</keyword>
<dbReference type="GO" id="GO:0035550">
    <property type="term" value="C:urease complex"/>
    <property type="evidence" value="ECO:0007669"/>
    <property type="project" value="InterPro"/>
</dbReference>
<dbReference type="NCBIfam" id="TIGR01792">
    <property type="entry name" value="urease_alph"/>
    <property type="match status" value="1"/>
</dbReference>
<feature type="binding site" description="via carbamate group" evidence="8">
    <location>
        <position position="505"/>
    </location>
    <ligand>
        <name>Ni(2+)</name>
        <dbReference type="ChEBI" id="CHEBI:49786"/>
        <label>1</label>
    </ligand>
</feature>
<dbReference type="EC" id="3.5.1.5" evidence="2 6"/>
<evidence type="ECO:0000256" key="1">
    <source>
        <dbReference type="ARBA" id="ARBA00004897"/>
    </source>
</evidence>
<evidence type="ECO:0000256" key="2">
    <source>
        <dbReference type="ARBA" id="ARBA00012934"/>
    </source>
</evidence>
<dbReference type="GO" id="GO:0009039">
    <property type="term" value="F:urease activity"/>
    <property type="evidence" value="ECO:0007669"/>
    <property type="project" value="UniProtKB-EC"/>
</dbReference>
<feature type="modified residue" description="N6-carboxylysine" evidence="7">
    <location>
        <position position="505"/>
    </location>
</feature>
<dbReference type="PANTHER" id="PTHR33569">
    <property type="entry name" value="UREASE"/>
    <property type="match status" value="1"/>
</dbReference>
<dbReference type="NCBIfam" id="NF009671">
    <property type="entry name" value="PRK13192.1"/>
    <property type="match status" value="1"/>
</dbReference>
<comment type="PTM">
    <text evidence="7">Carbamylation allows a single lysine to coordinate two nickel ions.</text>
</comment>
<dbReference type="UniPathway" id="UPA00258">
    <property type="reaction ID" value="UER00370"/>
</dbReference>
<keyword evidence="5 6" id="KW-0378">Hydrolase</keyword>
<dbReference type="HAMAP" id="MF_01953">
    <property type="entry name" value="Urease_alpha"/>
    <property type="match status" value="1"/>
</dbReference>
<feature type="binding site" evidence="8">
    <location>
        <position position="560"/>
    </location>
    <ligand>
        <name>Ni(2+)</name>
        <dbReference type="ChEBI" id="CHEBI:49786"/>
        <label>2</label>
    </ligand>
</feature>
<evidence type="ECO:0000256" key="6">
    <source>
        <dbReference type="PIRNR" id="PIRNR001222"/>
    </source>
</evidence>
<evidence type="ECO:0000313" key="12">
    <source>
        <dbReference type="EMBL" id="KAA8494252.1"/>
    </source>
</evidence>
<sequence length="853" mass="91723">MQGADSAASNRQSIIRMKLCPRELDHLVLCQVGQLAQRRLARGLRLNYPEAQGLIALVTLEWIRDGVHSVAELMARGKRVLGLANVLPGVERMLDMVQVEGTFPDGTKLVSIHDPVCSEYGDLALALYGSFLPVPDASCFSVQAEPIALSAPGEVMVSQDAPPIVINEGKATIELRVTNCGDRPVQVGSHYPFIEVNRHLEFDRLRSLGMRLNIPAGTAVRFEPGQSKNVQLVHIGGNQLVRGGSALVDGKLADVDTESLSDRLKEHGFRHTEQPDALQAVSTRVMQREQYASMFGPTVGDRISLADLGLVAQVEYDLTRYGDECKFGGGKVVRDGCGQASGQSHEASELHLDCVITNALIVDHTGIYKADVGIKNGLISAIGKAGNDDIMDGVTYGMVVGPCTEVIACEGLILTAGGIDCHVHYICPQQCSEALAAGITTMYGGGTGPATGTLATTCTPGAFHVEFMMKATASIPMNFGFSGKGNSSHAEGLHEQVLAGAAGLKVHEDWGSTPSVIDSALDIAEQYDIQITLHCDTLNESTFVEGSIASFKDRTVHAYHSEGAGGGHAPDLLRVCGEACVIPSSTNPTRPYTKNTIDEHLDMLMVCHHLDRRIPEDVAFADSRIRAETISAEDILHDIGAISIVSSDSQAMGRVGETIARTWQTASKNKQLRDAPPGGVHASNDNERIKRYVSKYTINPALAHGMSHIIGSVEVGKLADLVLWDPRFFGCKPSTIVKGGVIVWAQMGDFNASISTPEPVQMRAMFGASPSYRENCITFCSSASLPRVQAYGLGRRIEAVRGCRTVRKTDMKWNAALPSMEVDAETFEVRADGELLSIEPAVTVALSTKYYLF</sequence>
<dbReference type="Proteomes" id="UP000324585">
    <property type="component" value="Unassembled WGS sequence"/>
</dbReference>
<dbReference type="Gene3D" id="2.10.150.10">
    <property type="entry name" value="Urease, beta subunit"/>
    <property type="match status" value="1"/>
</dbReference>
<comment type="pathway">
    <text evidence="1 6">Nitrogen metabolism; urea degradation; CO(2) and NH(3) from urea (urease route): step 1/1.</text>
</comment>
<dbReference type="Pfam" id="PF01979">
    <property type="entry name" value="Amidohydro_1"/>
    <property type="match status" value="1"/>
</dbReference>
<feature type="binding site" evidence="8">
    <location>
        <position position="422"/>
    </location>
    <ligand>
        <name>Ni(2+)</name>
        <dbReference type="ChEBI" id="CHEBI:49786"/>
        <label>1</label>
    </ligand>
</feature>
<dbReference type="GO" id="GO:0016151">
    <property type="term" value="F:nickel cation binding"/>
    <property type="evidence" value="ECO:0007669"/>
    <property type="project" value="InterPro"/>
</dbReference>
<dbReference type="PROSITE" id="PS51368">
    <property type="entry name" value="UREASE_3"/>
    <property type="match status" value="1"/>
</dbReference>
<dbReference type="InterPro" id="IPR017951">
    <property type="entry name" value="Urease_asu_c"/>
</dbReference>
<dbReference type="Pfam" id="PF00699">
    <property type="entry name" value="Urease_beta"/>
    <property type="match status" value="1"/>
</dbReference>
<accession>A0A5J4YTT7</accession>
<evidence type="ECO:0000313" key="13">
    <source>
        <dbReference type="Proteomes" id="UP000324585"/>
    </source>
</evidence>
<dbReference type="InterPro" id="IPR011612">
    <property type="entry name" value="Urease_alpha_N_dom"/>
</dbReference>
<dbReference type="PROSITE" id="PS01120">
    <property type="entry name" value="UREASE_1"/>
    <property type="match status" value="1"/>
</dbReference>
<dbReference type="PRINTS" id="PR01752">
    <property type="entry name" value="UREASE"/>
</dbReference>
<evidence type="ECO:0000256" key="8">
    <source>
        <dbReference type="PIRSR" id="PIRSR001222-51"/>
    </source>
</evidence>
<dbReference type="InterPro" id="IPR032466">
    <property type="entry name" value="Metal_Hydrolase"/>
</dbReference>
<dbReference type="InterPro" id="IPR050069">
    <property type="entry name" value="Urease_subunit"/>
</dbReference>
<dbReference type="OrthoDB" id="1708534at2759"/>
<dbReference type="SUPFAM" id="SSF51338">
    <property type="entry name" value="Composite domain of metallo-dependent hydrolases"/>
    <property type="match status" value="2"/>
</dbReference>
<evidence type="ECO:0000256" key="4">
    <source>
        <dbReference type="ARBA" id="ARBA00022723"/>
    </source>
</evidence>
<dbReference type="InterPro" id="IPR006680">
    <property type="entry name" value="Amidohydro-rel"/>
</dbReference>
<dbReference type="SUPFAM" id="SSF51556">
    <property type="entry name" value="Metallo-dependent hydrolases"/>
    <property type="match status" value="1"/>
</dbReference>
<feature type="binding site" description="via carbamate group" evidence="8">
    <location>
        <position position="505"/>
    </location>
    <ligand>
        <name>Ni(2+)</name>
        <dbReference type="ChEBI" id="CHEBI:49786"/>
        <label>2</label>
    </ligand>
</feature>
<dbReference type="NCBIfam" id="TIGR00192">
    <property type="entry name" value="urease_beta"/>
    <property type="match status" value="1"/>
</dbReference>
<feature type="binding site" evidence="8">
    <location>
        <position position="424"/>
    </location>
    <ligand>
        <name>Ni(2+)</name>
        <dbReference type="ChEBI" id="CHEBI:49786"/>
        <label>1</label>
    </ligand>
</feature>
<dbReference type="Gene3D" id="2.30.40.10">
    <property type="entry name" value="Urease, subunit C, domain 1"/>
    <property type="match status" value="1"/>
</dbReference>
<dbReference type="PANTHER" id="PTHR33569:SF1">
    <property type="entry name" value="UREASE"/>
    <property type="match status" value="1"/>
</dbReference>
<dbReference type="InterPro" id="IPR005848">
    <property type="entry name" value="Urease_asu"/>
</dbReference>
<dbReference type="CDD" id="cd00375">
    <property type="entry name" value="Urease_alpha"/>
    <property type="match status" value="1"/>
</dbReference>
<evidence type="ECO:0000259" key="11">
    <source>
        <dbReference type="PROSITE" id="PS51368"/>
    </source>
</evidence>
<proteinExistence type="inferred from homology"/>
<dbReference type="CDD" id="cd00407">
    <property type="entry name" value="Urease_beta"/>
    <property type="match status" value="1"/>
</dbReference>
<dbReference type="PIRSF" id="PIRSF001222">
    <property type="entry name" value="Urease"/>
    <property type="match status" value="1"/>
</dbReference>
<dbReference type="InterPro" id="IPR011059">
    <property type="entry name" value="Metal-dep_hydrolase_composite"/>
</dbReference>
<dbReference type="AlphaFoldDB" id="A0A5J4YTT7"/>
<evidence type="ECO:0000256" key="7">
    <source>
        <dbReference type="PIRSR" id="PIRSR001222-50"/>
    </source>
</evidence>
<feature type="binding site" evidence="8">
    <location>
        <position position="648"/>
    </location>
    <ligand>
        <name>Ni(2+)</name>
        <dbReference type="ChEBI" id="CHEBI:49786"/>
        <label>1</label>
    </ligand>
</feature>
<evidence type="ECO:0000256" key="3">
    <source>
        <dbReference type="ARBA" id="ARBA00022596"/>
    </source>
</evidence>
<feature type="domain" description="Urease" evidence="11">
    <location>
        <begin position="417"/>
        <end position="853"/>
    </location>
</feature>
<dbReference type="SUPFAM" id="SSF54111">
    <property type="entry name" value="Urease, gamma-subunit"/>
    <property type="match status" value="1"/>
</dbReference>
<evidence type="ECO:0000256" key="5">
    <source>
        <dbReference type="ARBA" id="ARBA00022801"/>
    </source>
</evidence>
<dbReference type="SUPFAM" id="SSF51278">
    <property type="entry name" value="Urease, beta-subunit"/>
    <property type="match status" value="1"/>
</dbReference>
<dbReference type="Gene3D" id="3.20.20.140">
    <property type="entry name" value="Metal-dependent hydrolases"/>
    <property type="match status" value="1"/>
</dbReference>
<keyword evidence="4 6" id="KW-0479">Metal-binding</keyword>
<dbReference type="InterPro" id="IPR002026">
    <property type="entry name" value="Urease_gamma/gamma-beta_su"/>
</dbReference>
<evidence type="ECO:0000256" key="9">
    <source>
        <dbReference type="PIRSR" id="PIRSR611612-52"/>
    </source>
</evidence>
<dbReference type="Gene3D" id="3.30.280.10">
    <property type="entry name" value="Urease, gamma-like subunit"/>
    <property type="match status" value="1"/>
</dbReference>
<comment type="caution">
    <text evidence="12">The sequence shown here is derived from an EMBL/GenBank/DDBJ whole genome shotgun (WGS) entry which is preliminary data.</text>
</comment>
<comment type="catalytic activity">
    <reaction evidence="6">
        <text>urea + 2 H2O + H(+) = hydrogencarbonate + 2 NH4(+)</text>
        <dbReference type="Rhea" id="RHEA:20557"/>
        <dbReference type="ChEBI" id="CHEBI:15377"/>
        <dbReference type="ChEBI" id="CHEBI:15378"/>
        <dbReference type="ChEBI" id="CHEBI:16199"/>
        <dbReference type="ChEBI" id="CHEBI:17544"/>
        <dbReference type="ChEBI" id="CHEBI:28938"/>
        <dbReference type="EC" id="3.5.1.5"/>
    </reaction>
</comment>
<dbReference type="InterPro" id="IPR017950">
    <property type="entry name" value="Urease_AS"/>
</dbReference>
<gene>
    <name evidence="12" type="ORF">FVE85_4227</name>
</gene>
<dbReference type="InterPro" id="IPR029754">
    <property type="entry name" value="Urease_Ni-bd"/>
</dbReference>
<dbReference type="Pfam" id="PF00547">
    <property type="entry name" value="Urease_gamma"/>
    <property type="match status" value="1"/>
</dbReference>
<dbReference type="Pfam" id="PF00449">
    <property type="entry name" value="Urease_alpha"/>
    <property type="match status" value="1"/>
</dbReference>
<dbReference type="NCBIfam" id="TIGR00193">
    <property type="entry name" value="urease_gam"/>
    <property type="match status" value="1"/>
</dbReference>
<name>A0A5J4YTT7_PORPP</name>
<feature type="binding site" evidence="10">
    <location>
        <position position="507"/>
    </location>
    <ligand>
        <name>substrate</name>
    </ligand>
</feature>
<comment type="cofactor">
    <cofactor evidence="8">
        <name>Ni cation</name>
        <dbReference type="ChEBI" id="CHEBI:25516"/>
    </cofactor>
    <text evidence="8">Binds 2 nickel ions per subunit.</text>
</comment>
<dbReference type="InterPro" id="IPR002019">
    <property type="entry name" value="Urease_beta-like"/>
</dbReference>
<dbReference type="InterPro" id="IPR008221">
    <property type="entry name" value="Urease"/>
</dbReference>
<keyword evidence="13" id="KW-1185">Reference proteome</keyword>
<dbReference type="PROSITE" id="PS00145">
    <property type="entry name" value="UREASE_2"/>
    <property type="match status" value="1"/>
</dbReference>
<dbReference type="NCBIfam" id="NF009686">
    <property type="entry name" value="PRK13207.1"/>
    <property type="match status" value="1"/>
</dbReference>
<protein>
    <recommendedName>
        <fullName evidence="2 6">Urease</fullName>
        <ecNumber evidence="2 6">3.5.1.5</ecNumber>
    </recommendedName>
    <alternativeName>
        <fullName evidence="6">Urea amidohydrolase</fullName>
    </alternativeName>
</protein>
<dbReference type="EMBL" id="VRMN01000005">
    <property type="protein sequence ID" value="KAA8494252.1"/>
    <property type="molecule type" value="Genomic_DNA"/>
</dbReference>
<dbReference type="CDD" id="cd00390">
    <property type="entry name" value="Urease_gamma"/>
    <property type="match status" value="1"/>
</dbReference>
<organism evidence="12 13">
    <name type="scientific">Porphyridium purpureum</name>
    <name type="common">Red alga</name>
    <name type="synonym">Porphyridium cruentum</name>
    <dbReference type="NCBI Taxonomy" id="35688"/>
    <lineage>
        <taxon>Eukaryota</taxon>
        <taxon>Rhodophyta</taxon>
        <taxon>Bangiophyceae</taxon>
        <taxon>Porphyridiales</taxon>
        <taxon>Porphyridiaceae</taxon>
        <taxon>Porphyridium</taxon>
    </lineage>
</organism>
<dbReference type="InterPro" id="IPR036461">
    <property type="entry name" value="Urease_betasu_sf"/>
</dbReference>
<feature type="binding site" evidence="8">
    <location>
        <position position="534"/>
    </location>
    <ligand>
        <name>Ni(2+)</name>
        <dbReference type="ChEBI" id="CHEBI:49786"/>
        <label>2</label>
    </ligand>
</feature>